<dbReference type="Proteomes" id="UP000502928">
    <property type="component" value="Chromosome"/>
</dbReference>
<dbReference type="EMBL" id="CP049616">
    <property type="protein sequence ID" value="QII46269.1"/>
    <property type="molecule type" value="Genomic_DNA"/>
</dbReference>
<keyword evidence="2" id="KW-1185">Reference proteome</keyword>
<sequence length="107" mass="12167">MDFDKIFKELKESLVKLLGDQYAGLKKETKEDIVEFVNGSKVKLERWTLLLANGEISLDDYQWLVESQKDLLTMKALEKAGISKISLGHFKNKVVNTLVDIVKGLIL</sequence>
<accession>A0A6G7J6L3</accession>
<reference evidence="1 2" key="1">
    <citation type="submission" date="2020-02" db="EMBL/GenBank/DDBJ databases">
        <title>Complete genome of Muricauda sp. 501str8.</title>
        <authorList>
            <person name="Dong B."/>
            <person name="Zhu S."/>
            <person name="Yang J."/>
            <person name="Chen J."/>
        </authorList>
    </citation>
    <scope>NUCLEOTIDE SEQUENCE [LARGE SCALE GENOMIC DNA]</scope>
    <source>
        <strain evidence="1 2">501str8</strain>
    </source>
</reference>
<protein>
    <submittedName>
        <fullName evidence="1">Uncharacterized protein</fullName>
    </submittedName>
</protein>
<gene>
    <name evidence="1" type="ORF">GVT53_16805</name>
</gene>
<dbReference type="AlphaFoldDB" id="A0A6G7J6L3"/>
<evidence type="ECO:0000313" key="1">
    <source>
        <dbReference type="EMBL" id="QII46269.1"/>
    </source>
</evidence>
<proteinExistence type="predicted"/>
<organism evidence="1 2">
    <name type="scientific">Flagellimonas oceani</name>
    <dbReference type="NCBI Taxonomy" id="2698672"/>
    <lineage>
        <taxon>Bacteria</taxon>
        <taxon>Pseudomonadati</taxon>
        <taxon>Bacteroidota</taxon>
        <taxon>Flavobacteriia</taxon>
        <taxon>Flavobacteriales</taxon>
        <taxon>Flavobacteriaceae</taxon>
        <taxon>Flagellimonas</taxon>
    </lineage>
</organism>
<name>A0A6G7J6L3_9FLAO</name>
<dbReference type="KEGG" id="mut:GVT53_16805"/>
<evidence type="ECO:0000313" key="2">
    <source>
        <dbReference type="Proteomes" id="UP000502928"/>
    </source>
</evidence>
<dbReference type="RefSeq" id="WP_166249645.1">
    <property type="nucleotide sequence ID" value="NZ_CP049616.1"/>
</dbReference>